<protein>
    <submittedName>
        <fullName evidence="1">mRNA interferase MazF</fullName>
        <ecNumber evidence="1">3.1.-.-</ecNumber>
    </submittedName>
</protein>
<dbReference type="PANTHER" id="PTHR33988:SF3">
    <property type="entry name" value="ENDORIBONUCLEASE TOXIN CHPB-RELATED"/>
    <property type="match status" value="1"/>
</dbReference>
<dbReference type="InterPro" id="IPR011067">
    <property type="entry name" value="Plasmid_toxin/cell-grow_inhib"/>
</dbReference>
<accession>A0ABR6D4C9</accession>
<dbReference type="GeneID" id="96602098"/>
<dbReference type="GO" id="GO:0016787">
    <property type="term" value="F:hydrolase activity"/>
    <property type="evidence" value="ECO:0007669"/>
    <property type="project" value="UniProtKB-KW"/>
</dbReference>
<dbReference type="EMBL" id="JACJIM010000001">
    <property type="protein sequence ID" value="MBA9060965.1"/>
    <property type="molecule type" value="Genomic_DNA"/>
</dbReference>
<dbReference type="SUPFAM" id="SSF50118">
    <property type="entry name" value="Cell growth inhibitor/plasmid maintenance toxic component"/>
    <property type="match status" value="1"/>
</dbReference>
<evidence type="ECO:0000313" key="1">
    <source>
        <dbReference type="EMBL" id="MBA9060965.1"/>
    </source>
</evidence>
<name>A0ABR6D4C9_9HYPH</name>
<gene>
    <name evidence="1" type="ORF">GGQ91_000326</name>
</gene>
<organism evidence="1 2">
    <name type="scientific">Methylobacterium fujisawaense</name>
    <dbReference type="NCBI Taxonomy" id="107400"/>
    <lineage>
        <taxon>Bacteria</taxon>
        <taxon>Pseudomonadati</taxon>
        <taxon>Pseudomonadota</taxon>
        <taxon>Alphaproteobacteria</taxon>
        <taxon>Hyphomicrobiales</taxon>
        <taxon>Methylobacteriaceae</taxon>
        <taxon>Methylobacterium</taxon>
    </lineage>
</organism>
<evidence type="ECO:0000313" key="2">
    <source>
        <dbReference type="Proteomes" id="UP000565455"/>
    </source>
</evidence>
<dbReference type="PANTHER" id="PTHR33988">
    <property type="entry name" value="ENDORIBONUCLEASE MAZF-RELATED"/>
    <property type="match status" value="1"/>
</dbReference>
<dbReference type="InterPro" id="IPR003477">
    <property type="entry name" value="PemK-like"/>
</dbReference>
<sequence length="116" mass="12546">MTTTPAEPSLQAGDLILVEFGPVRGTEQDGRRPALVVSEVLMNTATRRVIVCPITSNIEPWPTKVMLPVGMTVEGAVLTDQIRSIDQRARILRRLGVAPGAVLAEVRHQIAKLLGL</sequence>
<keyword evidence="1" id="KW-0378">Hydrolase</keyword>
<dbReference type="EC" id="3.1.-.-" evidence="1"/>
<dbReference type="Gene3D" id="2.30.30.110">
    <property type="match status" value="1"/>
</dbReference>
<dbReference type="RefSeq" id="WP_043347126.1">
    <property type="nucleotide sequence ID" value="NZ_CP155000.1"/>
</dbReference>
<dbReference type="Pfam" id="PF02452">
    <property type="entry name" value="PemK_toxin"/>
    <property type="match status" value="1"/>
</dbReference>
<comment type="caution">
    <text evidence="1">The sequence shown here is derived from an EMBL/GenBank/DDBJ whole genome shotgun (WGS) entry which is preliminary data.</text>
</comment>
<keyword evidence="2" id="KW-1185">Reference proteome</keyword>
<reference evidence="1 2" key="1">
    <citation type="submission" date="2020-08" db="EMBL/GenBank/DDBJ databases">
        <title>Genomic Encyclopedia of Type Strains, Phase IV (KMG-IV): sequencing the most valuable type-strain genomes for metagenomic binning, comparative biology and taxonomic classification.</title>
        <authorList>
            <person name="Goeker M."/>
        </authorList>
    </citation>
    <scope>NUCLEOTIDE SEQUENCE [LARGE SCALE GENOMIC DNA]</scope>
    <source>
        <strain evidence="1 2">DSM 5686</strain>
    </source>
</reference>
<dbReference type="Proteomes" id="UP000565455">
    <property type="component" value="Unassembled WGS sequence"/>
</dbReference>
<proteinExistence type="predicted"/>